<name>A0A212RTW9_RHOAC</name>
<accession>A0A212RTW9</accession>
<dbReference type="Proteomes" id="UP000198418">
    <property type="component" value="Unassembled WGS sequence"/>
</dbReference>
<organism evidence="4 5">
    <name type="scientific">Rhodoblastus acidophilus</name>
    <name type="common">Rhodopseudomonas acidophila</name>
    <dbReference type="NCBI Taxonomy" id="1074"/>
    <lineage>
        <taxon>Bacteria</taxon>
        <taxon>Pseudomonadati</taxon>
        <taxon>Pseudomonadota</taxon>
        <taxon>Alphaproteobacteria</taxon>
        <taxon>Hyphomicrobiales</taxon>
        <taxon>Rhodoblastaceae</taxon>
        <taxon>Rhodoblastus</taxon>
    </lineage>
</organism>
<dbReference type="EMBL" id="FYDG01000007">
    <property type="protein sequence ID" value="SNB76175.1"/>
    <property type="molecule type" value="Genomic_DNA"/>
</dbReference>
<sequence length="104" mass="11914">MSADETLAPNPEMAALRQKIDALDVELVDLLAERQRCIESAAEIKTRIGWPARIPPRVAEVLDRVGVRAREKKLDEELARSIWTTLVEWSIGYEERLMRSKDRA</sequence>
<evidence type="ECO:0000256" key="2">
    <source>
        <dbReference type="ARBA" id="ARBA00023235"/>
    </source>
</evidence>
<dbReference type="SUPFAM" id="SSF48600">
    <property type="entry name" value="Chorismate mutase II"/>
    <property type="match status" value="1"/>
</dbReference>
<dbReference type="InterPro" id="IPR002701">
    <property type="entry name" value="CM_II_prokaryot"/>
</dbReference>
<dbReference type="EC" id="5.4.99.5" evidence="1"/>
<dbReference type="PANTHER" id="PTHR38041:SF1">
    <property type="entry name" value="CHORISMATE MUTASE"/>
    <property type="match status" value="1"/>
</dbReference>
<evidence type="ECO:0000313" key="5">
    <source>
        <dbReference type="Proteomes" id="UP000198418"/>
    </source>
</evidence>
<dbReference type="Gene3D" id="1.20.59.10">
    <property type="entry name" value="Chorismate mutase"/>
    <property type="match status" value="1"/>
</dbReference>
<dbReference type="PROSITE" id="PS51168">
    <property type="entry name" value="CHORISMATE_MUT_2"/>
    <property type="match status" value="1"/>
</dbReference>
<evidence type="ECO:0000259" key="3">
    <source>
        <dbReference type="PROSITE" id="PS51168"/>
    </source>
</evidence>
<protein>
    <recommendedName>
        <fullName evidence="1">chorismate mutase</fullName>
        <ecNumber evidence="1">5.4.99.5</ecNumber>
    </recommendedName>
</protein>
<reference evidence="5" key="1">
    <citation type="submission" date="2017-06" db="EMBL/GenBank/DDBJ databases">
        <authorList>
            <person name="Varghese N."/>
            <person name="Submissions S."/>
        </authorList>
    </citation>
    <scope>NUCLEOTIDE SEQUENCE [LARGE SCALE GENOMIC DNA]</scope>
    <source>
        <strain evidence="5">DSM 137</strain>
    </source>
</reference>
<dbReference type="GO" id="GO:0009697">
    <property type="term" value="P:salicylic acid biosynthetic process"/>
    <property type="evidence" value="ECO:0007669"/>
    <property type="project" value="TreeGrafter"/>
</dbReference>
<dbReference type="Pfam" id="PF01817">
    <property type="entry name" value="CM_2"/>
    <property type="match status" value="1"/>
</dbReference>
<dbReference type="PANTHER" id="PTHR38041">
    <property type="entry name" value="CHORISMATE MUTASE"/>
    <property type="match status" value="1"/>
</dbReference>
<dbReference type="InterPro" id="IPR051331">
    <property type="entry name" value="Chorismate_mutase-related"/>
</dbReference>
<dbReference type="GO" id="GO:0004106">
    <property type="term" value="F:chorismate mutase activity"/>
    <property type="evidence" value="ECO:0007669"/>
    <property type="project" value="UniProtKB-EC"/>
</dbReference>
<dbReference type="RefSeq" id="WP_244593250.1">
    <property type="nucleotide sequence ID" value="NZ_FYDG01000007.1"/>
</dbReference>
<keyword evidence="2" id="KW-0413">Isomerase</keyword>
<dbReference type="InterPro" id="IPR036263">
    <property type="entry name" value="Chorismate_II_sf"/>
</dbReference>
<dbReference type="GO" id="GO:0046417">
    <property type="term" value="P:chorismate metabolic process"/>
    <property type="evidence" value="ECO:0007669"/>
    <property type="project" value="InterPro"/>
</dbReference>
<dbReference type="AlphaFoldDB" id="A0A212RTW9"/>
<proteinExistence type="predicted"/>
<gene>
    <name evidence="4" type="ORF">SAMN06265338_107113</name>
</gene>
<feature type="domain" description="Chorismate mutase" evidence="3">
    <location>
        <begin position="7"/>
        <end position="98"/>
    </location>
</feature>
<evidence type="ECO:0000256" key="1">
    <source>
        <dbReference type="ARBA" id="ARBA00012404"/>
    </source>
</evidence>
<dbReference type="SMART" id="SM00830">
    <property type="entry name" value="CM_2"/>
    <property type="match status" value="1"/>
</dbReference>
<dbReference type="InterPro" id="IPR036979">
    <property type="entry name" value="CM_dom_sf"/>
</dbReference>
<evidence type="ECO:0000313" key="4">
    <source>
        <dbReference type="EMBL" id="SNB76175.1"/>
    </source>
</evidence>
<keyword evidence="5" id="KW-1185">Reference proteome</keyword>